<name>W2T916_NECAM</name>
<evidence type="ECO:0000313" key="2">
    <source>
        <dbReference type="Proteomes" id="UP000053676"/>
    </source>
</evidence>
<dbReference type="Proteomes" id="UP000053676">
    <property type="component" value="Unassembled WGS sequence"/>
</dbReference>
<dbReference type="AlphaFoldDB" id="W2T916"/>
<reference evidence="2" key="1">
    <citation type="journal article" date="2014" name="Nat. Genet.">
        <title>Genome of the human hookworm Necator americanus.</title>
        <authorList>
            <person name="Tang Y.T."/>
            <person name="Gao X."/>
            <person name="Rosa B.A."/>
            <person name="Abubucker S."/>
            <person name="Hallsworth-Pepin K."/>
            <person name="Martin J."/>
            <person name="Tyagi R."/>
            <person name="Heizer E."/>
            <person name="Zhang X."/>
            <person name="Bhonagiri-Palsikar V."/>
            <person name="Minx P."/>
            <person name="Warren W.C."/>
            <person name="Wang Q."/>
            <person name="Zhan B."/>
            <person name="Hotez P.J."/>
            <person name="Sternberg P.W."/>
            <person name="Dougall A."/>
            <person name="Gaze S.T."/>
            <person name="Mulvenna J."/>
            <person name="Sotillo J."/>
            <person name="Ranganathan S."/>
            <person name="Rabelo E.M."/>
            <person name="Wilson R.K."/>
            <person name="Felgner P.L."/>
            <person name="Bethony J."/>
            <person name="Hawdon J.M."/>
            <person name="Gasser R.B."/>
            <person name="Loukas A."/>
            <person name="Mitreva M."/>
        </authorList>
    </citation>
    <scope>NUCLEOTIDE SEQUENCE [LARGE SCALE GENOMIC DNA]</scope>
</reference>
<accession>W2T916</accession>
<protein>
    <recommendedName>
        <fullName evidence="3">Endonuclease/exonuclease/phosphatase domain-containing protein</fullName>
    </recommendedName>
</protein>
<sequence>MELIETKRRHSFNTAETGEELFLGICDSRGVVGVGVLVNMRKAKNINSYEEGEVEAFYMEDHTFYKIIVGDFNAKICRRETSHWDPRSPVERMGKEAFRVYHIHDD</sequence>
<proteinExistence type="predicted"/>
<keyword evidence="2" id="KW-1185">Reference proteome</keyword>
<dbReference type="EMBL" id="KI659881">
    <property type="protein sequence ID" value="ETN78505.1"/>
    <property type="molecule type" value="Genomic_DNA"/>
</dbReference>
<organism evidence="1 2">
    <name type="scientific">Necator americanus</name>
    <name type="common">Human hookworm</name>
    <dbReference type="NCBI Taxonomy" id="51031"/>
    <lineage>
        <taxon>Eukaryota</taxon>
        <taxon>Metazoa</taxon>
        <taxon>Ecdysozoa</taxon>
        <taxon>Nematoda</taxon>
        <taxon>Chromadorea</taxon>
        <taxon>Rhabditida</taxon>
        <taxon>Rhabditina</taxon>
        <taxon>Rhabditomorpha</taxon>
        <taxon>Strongyloidea</taxon>
        <taxon>Ancylostomatidae</taxon>
        <taxon>Bunostominae</taxon>
        <taxon>Necator</taxon>
    </lineage>
</organism>
<dbReference type="KEGG" id="nai:NECAME_10324"/>
<gene>
    <name evidence="1" type="ORF">NECAME_10324</name>
</gene>
<evidence type="ECO:0008006" key="3">
    <source>
        <dbReference type="Google" id="ProtNLM"/>
    </source>
</evidence>
<evidence type="ECO:0000313" key="1">
    <source>
        <dbReference type="EMBL" id="ETN78505.1"/>
    </source>
</evidence>